<dbReference type="GO" id="GO:0005886">
    <property type="term" value="C:plasma membrane"/>
    <property type="evidence" value="ECO:0007669"/>
    <property type="project" value="TreeGrafter"/>
</dbReference>
<reference evidence="3 4" key="1">
    <citation type="journal article" date="2019" name="G3 (Bethesda)">
        <title>Sequencing of a Wild Apple (Malus baccata) Genome Unravels the Differences Between Cultivated and Wild Apple Species Regarding Disease Resistance and Cold Tolerance.</title>
        <authorList>
            <person name="Chen X."/>
        </authorList>
    </citation>
    <scope>NUCLEOTIDE SEQUENCE [LARGE SCALE GENOMIC DNA]</scope>
    <source>
        <strain evidence="4">cv. Shandingzi</strain>
        <tissue evidence="3">Leaves</tissue>
    </source>
</reference>
<keyword evidence="1" id="KW-0732">Signal</keyword>
<dbReference type="PANTHER" id="PTHR33021:SF377">
    <property type="entry name" value="OS02G0731400 PROTEIN"/>
    <property type="match status" value="1"/>
</dbReference>
<feature type="domain" description="Phytocyanin" evidence="2">
    <location>
        <begin position="28"/>
        <end position="128"/>
    </location>
</feature>
<dbReference type="Proteomes" id="UP000315295">
    <property type="component" value="Unassembled WGS sequence"/>
</dbReference>
<accession>A0A540M675</accession>
<gene>
    <name evidence="3" type="ORF">C1H46_020065</name>
</gene>
<dbReference type="InterPro" id="IPR008972">
    <property type="entry name" value="Cupredoxin"/>
</dbReference>
<dbReference type="EMBL" id="VIEB01000347">
    <property type="protein sequence ID" value="TQD94251.1"/>
    <property type="molecule type" value="Genomic_DNA"/>
</dbReference>
<dbReference type="InterPro" id="IPR039391">
    <property type="entry name" value="Phytocyanin-like"/>
</dbReference>
<evidence type="ECO:0000259" key="2">
    <source>
        <dbReference type="PROSITE" id="PS51485"/>
    </source>
</evidence>
<dbReference type="GO" id="GO:0009055">
    <property type="term" value="F:electron transfer activity"/>
    <property type="evidence" value="ECO:0007669"/>
    <property type="project" value="InterPro"/>
</dbReference>
<protein>
    <recommendedName>
        <fullName evidence="2">Phytocyanin domain-containing protein</fullName>
    </recommendedName>
</protein>
<dbReference type="PROSITE" id="PS51257">
    <property type="entry name" value="PROKAR_LIPOPROTEIN"/>
    <property type="match status" value="1"/>
</dbReference>
<name>A0A540M675_MALBA</name>
<comment type="caution">
    <text evidence="3">The sequence shown here is derived from an EMBL/GenBank/DDBJ whole genome shotgun (WGS) entry which is preliminary data.</text>
</comment>
<dbReference type="STRING" id="106549.A0A540M675"/>
<evidence type="ECO:0000313" key="4">
    <source>
        <dbReference type="Proteomes" id="UP000315295"/>
    </source>
</evidence>
<feature type="signal peptide" evidence="1">
    <location>
        <begin position="1"/>
        <end position="27"/>
    </location>
</feature>
<dbReference type="Gene3D" id="2.60.40.420">
    <property type="entry name" value="Cupredoxins - blue copper proteins"/>
    <property type="match status" value="1"/>
</dbReference>
<evidence type="ECO:0000313" key="3">
    <source>
        <dbReference type="EMBL" id="TQD94251.1"/>
    </source>
</evidence>
<dbReference type="InterPro" id="IPR003245">
    <property type="entry name" value="Phytocyanin_dom"/>
</dbReference>
<organism evidence="3 4">
    <name type="scientific">Malus baccata</name>
    <name type="common">Siberian crab apple</name>
    <name type="synonym">Pyrus baccata</name>
    <dbReference type="NCBI Taxonomy" id="106549"/>
    <lineage>
        <taxon>Eukaryota</taxon>
        <taxon>Viridiplantae</taxon>
        <taxon>Streptophyta</taxon>
        <taxon>Embryophyta</taxon>
        <taxon>Tracheophyta</taxon>
        <taxon>Spermatophyta</taxon>
        <taxon>Magnoliopsida</taxon>
        <taxon>eudicotyledons</taxon>
        <taxon>Gunneridae</taxon>
        <taxon>Pentapetalae</taxon>
        <taxon>rosids</taxon>
        <taxon>fabids</taxon>
        <taxon>Rosales</taxon>
        <taxon>Rosaceae</taxon>
        <taxon>Amygdaloideae</taxon>
        <taxon>Maleae</taxon>
        <taxon>Malus</taxon>
    </lineage>
</organism>
<proteinExistence type="predicted"/>
<dbReference type="PANTHER" id="PTHR33021">
    <property type="entry name" value="BLUE COPPER PROTEIN"/>
    <property type="match status" value="1"/>
</dbReference>
<dbReference type="SUPFAM" id="SSF49503">
    <property type="entry name" value="Cupredoxins"/>
    <property type="match status" value="1"/>
</dbReference>
<evidence type="ECO:0000256" key="1">
    <source>
        <dbReference type="SAM" id="SignalP"/>
    </source>
</evidence>
<sequence length="128" mass="14461">MAMNKILVAGIFVSACLLLLQCEEARAAEFVVGDDQGWGPQTNVSRWLEGKRFKAGDVLIFRYTCSLCSFVTVISDYYYRSCDAFSGLKKSYNSGNDHVVLDYGDNFFVPSYHVYCEQGLMKFKVFAN</sequence>
<dbReference type="Pfam" id="PF02298">
    <property type="entry name" value="Cu_bind_like"/>
    <property type="match status" value="1"/>
</dbReference>
<feature type="chain" id="PRO_5022182777" description="Phytocyanin domain-containing protein" evidence="1">
    <location>
        <begin position="28"/>
        <end position="128"/>
    </location>
</feature>
<dbReference type="AlphaFoldDB" id="A0A540M675"/>
<dbReference type="PROSITE" id="PS51485">
    <property type="entry name" value="PHYTOCYANIN"/>
    <property type="match status" value="1"/>
</dbReference>
<keyword evidence="4" id="KW-1185">Reference proteome</keyword>